<dbReference type="GO" id="GO:0046872">
    <property type="term" value="F:metal ion binding"/>
    <property type="evidence" value="ECO:0007669"/>
    <property type="project" value="UniProtKB-KW"/>
</dbReference>
<evidence type="ECO:0000259" key="6">
    <source>
        <dbReference type="Pfam" id="PF02581"/>
    </source>
</evidence>
<dbReference type="NCBIfam" id="NF008933">
    <property type="entry name" value="PRK12290.1"/>
    <property type="match status" value="1"/>
</dbReference>
<feature type="domain" description="Thiamine phosphate synthase/TenI" evidence="6">
    <location>
        <begin position="237"/>
        <end position="380"/>
    </location>
</feature>
<dbReference type="GO" id="GO:0005737">
    <property type="term" value="C:cytoplasm"/>
    <property type="evidence" value="ECO:0007669"/>
    <property type="project" value="TreeGrafter"/>
</dbReference>
<dbReference type="OrthoDB" id="9810880at2"/>
<evidence type="ECO:0000313" key="7">
    <source>
        <dbReference type="EMBL" id="TFH91254.1"/>
    </source>
</evidence>
<comment type="caution">
    <text evidence="7">The sequence shown here is derived from an EMBL/GenBank/DDBJ whole genome shotgun (WGS) entry which is preliminary data.</text>
</comment>
<proteinExistence type="predicted"/>
<gene>
    <name evidence="7" type="ORF">ELS82_12305</name>
</gene>
<accession>A0A4Y8WEP6</accession>
<dbReference type="Pfam" id="PF02581">
    <property type="entry name" value="TMP-TENI"/>
    <property type="match status" value="2"/>
</dbReference>
<dbReference type="GO" id="GO:0009228">
    <property type="term" value="P:thiamine biosynthetic process"/>
    <property type="evidence" value="ECO:0007669"/>
    <property type="project" value="UniProtKB-KW"/>
</dbReference>
<keyword evidence="3" id="KW-0479">Metal-binding</keyword>
<reference evidence="7 8" key="1">
    <citation type="submission" date="2019-01" db="EMBL/GenBank/DDBJ databases">
        <title>Vibrio BEI176 sp. nov, a marine bacterium isolated from China: eastern marignal seas.</title>
        <authorList>
            <person name="Li B."/>
        </authorList>
    </citation>
    <scope>NUCLEOTIDE SEQUENCE [LARGE SCALE GENOMIC DNA]</scope>
    <source>
        <strain evidence="7 8">BEI176</strain>
    </source>
</reference>
<protein>
    <submittedName>
        <fullName evidence="7">Thiamine phosphate synthase</fullName>
        <ecNumber evidence="7">2.5.1.3</ecNumber>
    </submittedName>
</protein>
<dbReference type="PANTHER" id="PTHR20857">
    <property type="entry name" value="THIAMINE-PHOSPHATE PYROPHOSPHORYLASE"/>
    <property type="match status" value="1"/>
</dbReference>
<dbReference type="InterPro" id="IPR013785">
    <property type="entry name" value="Aldolase_TIM"/>
</dbReference>
<name>A0A4Y8WEP6_9VIBR</name>
<dbReference type="GO" id="GO:0004789">
    <property type="term" value="F:thiamine-phosphate diphosphorylase activity"/>
    <property type="evidence" value="ECO:0007669"/>
    <property type="project" value="UniProtKB-EC"/>
</dbReference>
<feature type="domain" description="Thiamine phosphate synthase/TenI" evidence="6">
    <location>
        <begin position="394"/>
        <end position="429"/>
    </location>
</feature>
<sequence length="471" mass="52703">MRKILIPSSLIELTGLVQQYLLLAKEQGFSIEDIELGVSPTQSIQLVRDQQITHVTTDLIDGYSPESDCSFVFYYRSDLSVDICAKQPSTSVFVAISDSQVADKNGKVSQLDIWRHPINDEVRALSVKSKASTIFAPEHHLGWVVTLTVLDFPIEDALTLARAMITQQGNVSRETLLSDTFDQGRPTQWACQFDDFPTPVLEDSRLGIQVGWSAQGESISFPSLTKQSLGLYPVVDDVAWIERLLPLGISTIQLRIKNPEQKDLEQQIVRAIELGRQYKAQVFINDYWQLAIKHDAYGVHLGQEDIEESNLAQLTQAGIRLGLSTHGYYELLRIVQIHPSYIALGHIFPTTTKQMPSKPQGLVRLALYQKLIDSIPYRAIDAGFHLKKDKSESSDMLGFPTVAIGGIDQSNADQVWQTGISSLAVVRAITLAESPQSVIEFFAQLMKERQQTFTDQNNELVDIKRDEHAHG</sequence>
<evidence type="ECO:0000313" key="8">
    <source>
        <dbReference type="Proteomes" id="UP000297753"/>
    </source>
</evidence>
<dbReference type="InterPro" id="IPR022998">
    <property type="entry name" value="ThiamineP_synth_TenI"/>
</dbReference>
<dbReference type="Gene3D" id="3.20.20.70">
    <property type="entry name" value="Aldolase class I"/>
    <property type="match status" value="1"/>
</dbReference>
<dbReference type="SUPFAM" id="SSF51391">
    <property type="entry name" value="Thiamin phosphate synthase"/>
    <property type="match status" value="1"/>
</dbReference>
<evidence type="ECO:0000256" key="4">
    <source>
        <dbReference type="ARBA" id="ARBA00022842"/>
    </source>
</evidence>
<dbReference type="FunFam" id="3.20.20.70:FF:000064">
    <property type="entry name" value="Thiamine-phosphate synthase"/>
    <property type="match status" value="1"/>
</dbReference>
<dbReference type="RefSeq" id="WP_134835730.1">
    <property type="nucleotide sequence ID" value="NZ_SATR01000017.1"/>
</dbReference>
<dbReference type="NCBIfam" id="NF002904">
    <property type="entry name" value="PRK03512.1"/>
    <property type="match status" value="1"/>
</dbReference>
<dbReference type="AlphaFoldDB" id="A0A4Y8WEP6"/>
<dbReference type="CDD" id="cd00564">
    <property type="entry name" value="TMP_TenI"/>
    <property type="match status" value="1"/>
</dbReference>
<dbReference type="Proteomes" id="UP000297753">
    <property type="component" value="Unassembled WGS sequence"/>
</dbReference>
<dbReference type="InterPro" id="IPR036206">
    <property type="entry name" value="ThiamineP_synth_sf"/>
</dbReference>
<comment type="pathway">
    <text evidence="1">Cofactor biosynthesis; thiamine diphosphate biosynthesis.</text>
</comment>
<evidence type="ECO:0000256" key="2">
    <source>
        <dbReference type="ARBA" id="ARBA00022679"/>
    </source>
</evidence>
<keyword evidence="2 7" id="KW-0808">Transferase</keyword>
<evidence type="ECO:0000256" key="1">
    <source>
        <dbReference type="ARBA" id="ARBA00004948"/>
    </source>
</evidence>
<keyword evidence="8" id="KW-1185">Reference proteome</keyword>
<dbReference type="EC" id="2.5.1.3" evidence="7"/>
<organism evidence="7 8">
    <name type="scientific">Vibrio ouci</name>
    <dbReference type="NCBI Taxonomy" id="2499078"/>
    <lineage>
        <taxon>Bacteria</taxon>
        <taxon>Pseudomonadati</taxon>
        <taxon>Pseudomonadota</taxon>
        <taxon>Gammaproteobacteria</taxon>
        <taxon>Vibrionales</taxon>
        <taxon>Vibrionaceae</taxon>
        <taxon>Vibrio</taxon>
    </lineage>
</organism>
<dbReference type="EMBL" id="SATR01000017">
    <property type="protein sequence ID" value="TFH91254.1"/>
    <property type="molecule type" value="Genomic_DNA"/>
</dbReference>
<keyword evidence="5" id="KW-0784">Thiamine biosynthesis</keyword>
<dbReference type="PANTHER" id="PTHR20857:SF15">
    <property type="entry name" value="THIAMINE-PHOSPHATE SYNTHASE"/>
    <property type="match status" value="1"/>
</dbReference>
<evidence type="ECO:0000256" key="5">
    <source>
        <dbReference type="ARBA" id="ARBA00022977"/>
    </source>
</evidence>
<keyword evidence="4" id="KW-0460">Magnesium</keyword>
<evidence type="ECO:0000256" key="3">
    <source>
        <dbReference type="ARBA" id="ARBA00022723"/>
    </source>
</evidence>